<dbReference type="KEGG" id="ffu:CLAFUR5_03642"/>
<dbReference type="OMA" id="YYGFLAM"/>
<dbReference type="OrthoDB" id="4199794at2759"/>
<reference evidence="1" key="1">
    <citation type="submission" date="2021-12" db="EMBL/GenBank/DDBJ databases">
        <authorList>
            <person name="Zaccaron A."/>
            <person name="Stergiopoulos I."/>
        </authorList>
    </citation>
    <scope>NUCLEOTIDE SEQUENCE</scope>
    <source>
        <strain evidence="1">Race5_Kim</strain>
    </source>
</reference>
<dbReference type="RefSeq" id="XP_047757999.1">
    <property type="nucleotide sequence ID" value="XM_047902790.1"/>
</dbReference>
<dbReference type="GO" id="GO:0005262">
    <property type="term" value="F:calcium channel activity"/>
    <property type="evidence" value="ECO:0007669"/>
    <property type="project" value="InterPro"/>
</dbReference>
<dbReference type="EMBL" id="CP090164">
    <property type="protein sequence ID" value="UJO13633.1"/>
    <property type="molecule type" value="Genomic_DNA"/>
</dbReference>
<dbReference type="Proteomes" id="UP000756132">
    <property type="component" value="Chromosome 2"/>
</dbReference>
<keyword evidence="2" id="KW-1185">Reference proteome</keyword>
<dbReference type="GeneID" id="71983520"/>
<sequence>MLCQCPKLTPLQTRLLASVTTLALLALVYWSLSNPHFAYAAELPVDGSGQLRAGEDHNWHRIRDDGTLEYEDGPEELEIRHADDVVVVRQAEEGTAQIAGNNMGTAGEIAPGNTTIWEYPNSLLIANHADKGIGLPGALSGKQVVVPEHIELKRRDEDGEQHLETRQDGTAIYISANTCSQPIWNGSGTQDIPAPQLTLYVSDEPGNKNLGPGGRRQTEYPFDGGFVNATVDTASGTWHMAVSAPELTSNFTGSWSYSLAVSIDDYFYAANTTDPFLYLVDTDSNAALMVTDNLTDANSSTEVFQQWMDLSAPYTLFALNQNFTGMMGLENSFCGLETFVTNNSQIMSNHDDMEGISDHVQMGMITRGLGNKPKQQFYATGLNSSSQYRAFLAINGNSTASGDGVVGGGGKVWGPGIDFTTKTDRNCQLLFNLTFCNEVAYAAPSNPENDKYNTNYTAFQEFYDNYTTFWYAPFNYTLAQIPCHTTSDAQYSLAKNCNHCAAAYKEWLCAVSIPRCEDFSNNASYLQPRNVAQPFYNASSLPDTFLQSAYTPMPDAPTIEGSNAFDQTFEFSFATNRSRNADIDEYIQPGPYKEVLPCEDLCYSLMQSCPASMNFACPYPGRGLEASYGQRTPGGEVTCSYLGAVYYLNGAESSAPGTWRAMGMAVMAGFALTLM</sequence>
<evidence type="ECO:0000313" key="2">
    <source>
        <dbReference type="Proteomes" id="UP000756132"/>
    </source>
</evidence>
<gene>
    <name evidence="1" type="ORF">CLAFUR5_03642</name>
</gene>
<dbReference type="PANTHER" id="PTHR39142:SF1">
    <property type="entry name" value="AEL197CP"/>
    <property type="match status" value="1"/>
</dbReference>
<reference evidence="1" key="2">
    <citation type="journal article" date="2022" name="Microb. Genom.">
        <title>A chromosome-scale genome assembly of the tomato pathogen Cladosporium fulvum reveals a compartmentalized genome architecture and the presence of a dispensable chromosome.</title>
        <authorList>
            <person name="Zaccaron A.Z."/>
            <person name="Chen L.H."/>
            <person name="Samaras A."/>
            <person name="Stergiopoulos I."/>
        </authorList>
    </citation>
    <scope>NUCLEOTIDE SEQUENCE</scope>
    <source>
        <strain evidence="1">Race5_Kim</strain>
    </source>
</reference>
<dbReference type="InterPro" id="IPR024338">
    <property type="entry name" value="MID1/Yam8"/>
</dbReference>
<proteinExistence type="predicted"/>
<dbReference type="Pfam" id="PF12929">
    <property type="entry name" value="Mid1"/>
    <property type="match status" value="1"/>
</dbReference>
<evidence type="ECO:0000313" key="1">
    <source>
        <dbReference type="EMBL" id="UJO13633.1"/>
    </source>
</evidence>
<dbReference type="AlphaFoldDB" id="A0A9Q8P548"/>
<organism evidence="1 2">
    <name type="scientific">Passalora fulva</name>
    <name type="common">Tomato leaf mold</name>
    <name type="synonym">Cladosporium fulvum</name>
    <dbReference type="NCBI Taxonomy" id="5499"/>
    <lineage>
        <taxon>Eukaryota</taxon>
        <taxon>Fungi</taxon>
        <taxon>Dikarya</taxon>
        <taxon>Ascomycota</taxon>
        <taxon>Pezizomycotina</taxon>
        <taxon>Dothideomycetes</taxon>
        <taxon>Dothideomycetidae</taxon>
        <taxon>Mycosphaerellales</taxon>
        <taxon>Mycosphaerellaceae</taxon>
        <taxon>Fulvia</taxon>
    </lineage>
</organism>
<name>A0A9Q8P548_PASFU</name>
<dbReference type="GO" id="GO:0098703">
    <property type="term" value="P:calcium ion import across plasma membrane"/>
    <property type="evidence" value="ECO:0007669"/>
    <property type="project" value="InterPro"/>
</dbReference>
<accession>A0A9Q8P548</accession>
<protein>
    <submittedName>
        <fullName evidence="1">Calcium influx-promoting protein ehs1</fullName>
    </submittedName>
</protein>
<dbReference type="PANTHER" id="PTHR39142">
    <property type="entry name" value="MID1P"/>
    <property type="match status" value="1"/>
</dbReference>